<dbReference type="Proteomes" id="UP001140091">
    <property type="component" value="Unassembled WGS sequence"/>
</dbReference>
<sequence>MSRIRLAPRLLVPLKRFCAISTKHQKDFVLIGGAAVTMHALDYFCMTTDLDINVENVKWIPKAFKHAGGEVEWLYKPTTGGALAATLTYLHPVDSIRLDLARPFHIPPLLVAKIESFGDRHERKTEKRASDYSDIEHLLSRTDQLELKMPADVNEMLLTLHVLLKFFNKVPEQDKETMVAFLHDLGICTGADISRVAL</sequence>
<dbReference type="EMBL" id="JANBPK010000491">
    <property type="protein sequence ID" value="KAJ2935503.1"/>
    <property type="molecule type" value="Genomic_DNA"/>
</dbReference>
<evidence type="ECO:0000313" key="2">
    <source>
        <dbReference type="Proteomes" id="UP001140091"/>
    </source>
</evidence>
<reference evidence="1" key="1">
    <citation type="submission" date="2022-06" db="EMBL/GenBank/DDBJ databases">
        <title>Genome Sequence of Candolleomyces eurysporus.</title>
        <authorList>
            <person name="Buettner E."/>
        </authorList>
    </citation>
    <scope>NUCLEOTIDE SEQUENCE</scope>
    <source>
        <strain evidence="1">VTCC 930004</strain>
    </source>
</reference>
<organism evidence="1 2">
    <name type="scientific">Candolleomyces eurysporus</name>
    <dbReference type="NCBI Taxonomy" id="2828524"/>
    <lineage>
        <taxon>Eukaryota</taxon>
        <taxon>Fungi</taxon>
        <taxon>Dikarya</taxon>
        <taxon>Basidiomycota</taxon>
        <taxon>Agaricomycotina</taxon>
        <taxon>Agaricomycetes</taxon>
        <taxon>Agaricomycetidae</taxon>
        <taxon>Agaricales</taxon>
        <taxon>Agaricineae</taxon>
        <taxon>Psathyrellaceae</taxon>
        <taxon>Candolleomyces</taxon>
    </lineage>
</organism>
<gene>
    <name evidence="1" type="ORF">H1R20_g1591</name>
</gene>
<dbReference type="AlphaFoldDB" id="A0A9W8JKL5"/>
<feature type="non-terminal residue" evidence="1">
    <location>
        <position position="198"/>
    </location>
</feature>
<evidence type="ECO:0000313" key="1">
    <source>
        <dbReference type="EMBL" id="KAJ2935503.1"/>
    </source>
</evidence>
<accession>A0A9W8JKL5</accession>
<proteinExistence type="predicted"/>
<protein>
    <submittedName>
        <fullName evidence="1">Uncharacterized protein</fullName>
    </submittedName>
</protein>
<name>A0A9W8JKL5_9AGAR</name>
<comment type="caution">
    <text evidence="1">The sequence shown here is derived from an EMBL/GenBank/DDBJ whole genome shotgun (WGS) entry which is preliminary data.</text>
</comment>
<dbReference type="OrthoDB" id="10306337at2759"/>
<keyword evidence="2" id="KW-1185">Reference proteome</keyword>